<gene>
    <name evidence="1" type="ORF">FOYG_16075</name>
</gene>
<protein>
    <submittedName>
        <fullName evidence="1">Uncharacterized protein</fullName>
    </submittedName>
</protein>
<accession>W9HLT6</accession>
<dbReference type="AlphaFoldDB" id="W9HLT6"/>
<dbReference type="Proteomes" id="UP000030753">
    <property type="component" value="Unassembled WGS sequence"/>
</dbReference>
<reference evidence="1 2" key="1">
    <citation type="submission" date="2011-06" db="EMBL/GenBank/DDBJ databases">
        <title>The Genome Sequence of Fusarium oxysporum FOSC 3-a.</title>
        <authorList>
            <consortium name="The Broad Institute Genome Sequencing Platform"/>
            <person name="Ma L.-J."/>
            <person name="Gale L.R."/>
            <person name="Schwartz D.C."/>
            <person name="Zhou S."/>
            <person name="Corby-Kistler H."/>
            <person name="Young S.K."/>
            <person name="Zeng Q."/>
            <person name="Gargeya S."/>
            <person name="Fitzgerald M."/>
            <person name="Haas B."/>
            <person name="Abouelleil A."/>
            <person name="Alvarado L."/>
            <person name="Arachchi H.M."/>
            <person name="Berlin A."/>
            <person name="Brown A."/>
            <person name="Chapman S.B."/>
            <person name="Chen Z."/>
            <person name="Dunbar C."/>
            <person name="Freedman E."/>
            <person name="Gearin G."/>
            <person name="Gellesch M."/>
            <person name="Goldberg J."/>
            <person name="Griggs A."/>
            <person name="Gujja S."/>
            <person name="Heiman D."/>
            <person name="Howarth C."/>
            <person name="Larson L."/>
            <person name="Lui A."/>
            <person name="MacDonald P.J.P."/>
            <person name="Mehta T."/>
            <person name="Montmayeur A."/>
            <person name="Murphy C."/>
            <person name="Neiman D."/>
            <person name="Pearson M."/>
            <person name="Priest M."/>
            <person name="Roberts A."/>
            <person name="Saif S."/>
            <person name="Shea T."/>
            <person name="Shenoy N."/>
            <person name="Sisk P."/>
            <person name="Stolte C."/>
            <person name="Sykes S."/>
            <person name="Wortman J."/>
            <person name="Nusbaum C."/>
            <person name="Birren B."/>
        </authorList>
    </citation>
    <scope>NUCLEOTIDE SEQUENCE [LARGE SCALE GENOMIC DNA]</scope>
    <source>
        <strain evidence="2">FOSC 3-a</strain>
    </source>
</reference>
<organism evidence="1 2">
    <name type="scientific">Fusarium oxysporum NRRL 32931</name>
    <dbReference type="NCBI Taxonomy" id="660029"/>
    <lineage>
        <taxon>Eukaryota</taxon>
        <taxon>Fungi</taxon>
        <taxon>Dikarya</taxon>
        <taxon>Ascomycota</taxon>
        <taxon>Pezizomycotina</taxon>
        <taxon>Sordariomycetes</taxon>
        <taxon>Hypocreomycetidae</taxon>
        <taxon>Hypocreales</taxon>
        <taxon>Nectriaceae</taxon>
        <taxon>Fusarium</taxon>
        <taxon>Fusarium oxysporum species complex</taxon>
    </lineage>
</organism>
<evidence type="ECO:0000313" key="2">
    <source>
        <dbReference type="Proteomes" id="UP000030753"/>
    </source>
</evidence>
<proteinExistence type="predicted"/>
<dbReference type="EMBL" id="JH717849">
    <property type="protein sequence ID" value="EWY81869.1"/>
    <property type="molecule type" value="Genomic_DNA"/>
</dbReference>
<dbReference type="HOGENOM" id="CLU_2812400_0_0_1"/>
<name>W9HLT6_FUSOX</name>
<sequence>MRVINIVFVILAFAALLGTSEVTLIRNYIRKIDDADAVFHQFLTRLSTVIDPQPEVRSCLLASIESR</sequence>
<evidence type="ECO:0000313" key="1">
    <source>
        <dbReference type="EMBL" id="EWY81869.1"/>
    </source>
</evidence>